<evidence type="ECO:0000256" key="1">
    <source>
        <dbReference type="ARBA" id="ARBA00023157"/>
    </source>
</evidence>
<keyword evidence="2" id="KW-0472">Membrane</keyword>
<evidence type="ECO:0000313" key="4">
    <source>
        <dbReference type="EMBL" id="CAH1264587.1"/>
    </source>
</evidence>
<dbReference type="InterPro" id="IPR001212">
    <property type="entry name" value="Somatomedin_B_dom"/>
</dbReference>
<dbReference type="PANTHER" id="PTHR45902:SF1">
    <property type="entry name" value="LATROPHILIN RECEPTOR-LIKE PROTEIN A"/>
    <property type="match status" value="1"/>
</dbReference>
<proteinExistence type="predicted"/>
<feature type="transmembrane region" description="Helical" evidence="2">
    <location>
        <begin position="596"/>
        <end position="621"/>
    </location>
</feature>
<evidence type="ECO:0000259" key="3">
    <source>
        <dbReference type="PROSITE" id="PS50958"/>
    </source>
</evidence>
<dbReference type="PANTHER" id="PTHR45902">
    <property type="entry name" value="LATROPHILIN RECEPTOR-LIKE PROTEIN A"/>
    <property type="match status" value="1"/>
</dbReference>
<keyword evidence="1" id="KW-1015">Disulfide bond</keyword>
<keyword evidence="2" id="KW-1133">Transmembrane helix</keyword>
<organism evidence="4 5">
    <name type="scientific">Branchiostoma lanceolatum</name>
    <name type="common">Common lancelet</name>
    <name type="synonym">Amphioxus lanceolatum</name>
    <dbReference type="NCBI Taxonomy" id="7740"/>
    <lineage>
        <taxon>Eukaryota</taxon>
        <taxon>Metazoa</taxon>
        <taxon>Chordata</taxon>
        <taxon>Cephalochordata</taxon>
        <taxon>Leptocardii</taxon>
        <taxon>Amphioxiformes</taxon>
        <taxon>Branchiostomatidae</taxon>
        <taxon>Branchiostoma</taxon>
    </lineage>
</organism>
<feature type="transmembrane region" description="Helical" evidence="2">
    <location>
        <begin position="450"/>
        <end position="468"/>
    </location>
</feature>
<dbReference type="Proteomes" id="UP000838412">
    <property type="component" value="Chromosome 5"/>
</dbReference>
<dbReference type="Pfam" id="PF01033">
    <property type="entry name" value="Somatomedin_B"/>
    <property type="match status" value="1"/>
</dbReference>
<feature type="transmembrane region" description="Helical" evidence="2">
    <location>
        <begin position="633"/>
        <end position="652"/>
    </location>
</feature>
<accession>A0A8J9ZYH3</accession>
<dbReference type="SUPFAM" id="SSF90188">
    <property type="entry name" value="Somatomedin B domain"/>
    <property type="match status" value="2"/>
</dbReference>
<evidence type="ECO:0000256" key="2">
    <source>
        <dbReference type="SAM" id="Phobius"/>
    </source>
</evidence>
<reference evidence="4" key="1">
    <citation type="submission" date="2022-01" db="EMBL/GenBank/DDBJ databases">
        <authorList>
            <person name="Braso-Vives M."/>
        </authorList>
    </citation>
    <scope>NUCLEOTIDE SEQUENCE</scope>
</reference>
<dbReference type="InterPro" id="IPR036024">
    <property type="entry name" value="Somatomedin_B-like_dom_sf"/>
</dbReference>
<feature type="transmembrane region" description="Helical" evidence="2">
    <location>
        <begin position="564"/>
        <end position="584"/>
    </location>
</feature>
<sequence length="695" mass="75156">MTTAGRCHESLQYLAMPHDMTDGAVTAGQSTTAVGRIGAKMYEDGGEVYKACWNKSNYESQTMSSRDISLVLFLLATTVSSVKTPEASPAAGHPRDTRAVHEAMRGGDGYTSIIATGAKETESAPVQGKHGGFGLRLPTDVPEDTLSFLKKQIGGKYPVVAPCIEKALCAAITTGSKSHGQWSCQCDDHCRAFRDCCVDIDDVQLPNTTSSPPAIIHPDSCRWRCGRTALFGRVTCGCDVSCETTNTCCDDYRDVCVTGSVRSSRQDDQEPLQCGHAPNATDHYWMVASCPEGYPTSRVRTLCETPGNSTDDVLLEAPVVENVTGVPYRNMFCGICNGAEQMVTWETLVLCPPGLDETRVRTNLSGVLSEGLCTRQAFSPSSNLPARRCFPPLQPEPSLRSSSMCDETECRRLTAMSYPYVVLNVLSLFSVFVFFWSLAKERKRSQPSMVAKISLLVALLLVMGSQILGDVSSSPVMCKASAVGKLLFSLVALLTVTLAMRYIMPPSGNATLSKGTVAAHVACPWVLAALAVAILVVLDLWDGWVNFVMEYDSSNCWLSNSDQAVVFLGLPMTLLTPVSCYFLTAGCVALRRSPSFLQFFCFVEGLLMVVLTSGVLTVGVLTVTHGSTSLRKAYQFSSACLPGALAFVFLAVNKVKVDPKDTTVPAIDLKSEMPDGNKATVFSIWKSPLPYFMYN</sequence>
<keyword evidence="5" id="KW-1185">Reference proteome</keyword>
<gene>
    <name evidence="4" type="primary">Hypp3033</name>
    <name evidence="4" type="ORF">BLAG_LOCUS18915</name>
</gene>
<feature type="transmembrane region" description="Helical" evidence="2">
    <location>
        <begin position="418"/>
        <end position="438"/>
    </location>
</feature>
<dbReference type="OrthoDB" id="10048178at2759"/>
<dbReference type="Gene3D" id="4.10.410.20">
    <property type="match status" value="1"/>
</dbReference>
<keyword evidence="2" id="KW-0812">Transmembrane</keyword>
<feature type="transmembrane region" description="Helical" evidence="2">
    <location>
        <begin position="480"/>
        <end position="500"/>
    </location>
</feature>
<dbReference type="InterPro" id="IPR053231">
    <property type="entry name" value="GPCR_LN-TM7"/>
</dbReference>
<feature type="domain" description="SMB" evidence="3">
    <location>
        <begin position="217"/>
        <end position="260"/>
    </location>
</feature>
<feature type="transmembrane region" description="Helical" evidence="2">
    <location>
        <begin position="521"/>
        <end position="544"/>
    </location>
</feature>
<dbReference type="PROSITE" id="PS50958">
    <property type="entry name" value="SMB_2"/>
    <property type="match status" value="1"/>
</dbReference>
<name>A0A8J9ZYH3_BRALA</name>
<dbReference type="PROSITE" id="PS00524">
    <property type="entry name" value="SMB_1"/>
    <property type="match status" value="1"/>
</dbReference>
<dbReference type="AlphaFoldDB" id="A0A8J9ZYH3"/>
<protein>
    <submittedName>
        <fullName evidence="4">Hypp3033 protein</fullName>
    </submittedName>
</protein>
<evidence type="ECO:0000313" key="5">
    <source>
        <dbReference type="Proteomes" id="UP000838412"/>
    </source>
</evidence>
<dbReference type="EMBL" id="OV696690">
    <property type="protein sequence ID" value="CAH1264587.1"/>
    <property type="molecule type" value="Genomic_DNA"/>
</dbReference>
<dbReference type="SMART" id="SM00201">
    <property type="entry name" value="SO"/>
    <property type="match status" value="1"/>
</dbReference>